<protein>
    <submittedName>
        <fullName evidence="3">Flp pilus assembly protein TadD</fullName>
    </submittedName>
</protein>
<reference evidence="3 4" key="1">
    <citation type="submission" date="2020-08" db="EMBL/GenBank/DDBJ databases">
        <title>Genomic Encyclopedia of Type Strains, Phase III (KMG-III): the genomes of soil and plant-associated and newly described type strains.</title>
        <authorList>
            <person name="Whitman W."/>
        </authorList>
    </citation>
    <scope>NUCLEOTIDE SEQUENCE [LARGE SCALE GENOMIC DNA]</scope>
    <source>
        <strain evidence="3 4">CECT 8897</strain>
    </source>
</reference>
<evidence type="ECO:0000313" key="4">
    <source>
        <dbReference type="Proteomes" id="UP000541535"/>
    </source>
</evidence>
<dbReference type="Gene3D" id="1.25.40.10">
    <property type="entry name" value="Tetratricopeptide repeat domain"/>
    <property type="match status" value="2"/>
</dbReference>
<evidence type="ECO:0000256" key="2">
    <source>
        <dbReference type="SAM" id="SignalP"/>
    </source>
</evidence>
<feature type="chain" id="PRO_5031556018" evidence="2">
    <location>
        <begin position="26"/>
        <end position="395"/>
    </location>
</feature>
<keyword evidence="4" id="KW-1185">Reference proteome</keyword>
<dbReference type="InterPro" id="IPR019734">
    <property type="entry name" value="TPR_rpt"/>
</dbReference>
<keyword evidence="1" id="KW-0802">TPR repeat</keyword>
<dbReference type="EMBL" id="JACHXD010000010">
    <property type="protein sequence ID" value="MBB3120635.1"/>
    <property type="molecule type" value="Genomic_DNA"/>
</dbReference>
<keyword evidence="2" id="KW-0732">Signal</keyword>
<proteinExistence type="predicted"/>
<dbReference type="SUPFAM" id="SSF48452">
    <property type="entry name" value="TPR-like"/>
    <property type="match status" value="1"/>
</dbReference>
<organism evidence="3 4">
    <name type="scientific">Pseudoduganella violacea</name>
    <dbReference type="NCBI Taxonomy" id="1715466"/>
    <lineage>
        <taxon>Bacteria</taxon>
        <taxon>Pseudomonadati</taxon>
        <taxon>Pseudomonadota</taxon>
        <taxon>Betaproteobacteria</taxon>
        <taxon>Burkholderiales</taxon>
        <taxon>Oxalobacteraceae</taxon>
        <taxon>Telluria group</taxon>
        <taxon>Pseudoduganella</taxon>
    </lineage>
</organism>
<accession>A0A7W5FV62</accession>
<dbReference type="PROSITE" id="PS50005">
    <property type="entry name" value="TPR"/>
    <property type="match status" value="1"/>
</dbReference>
<feature type="signal peptide" evidence="2">
    <location>
        <begin position="1"/>
        <end position="25"/>
    </location>
</feature>
<evidence type="ECO:0000313" key="3">
    <source>
        <dbReference type="EMBL" id="MBB3120635.1"/>
    </source>
</evidence>
<dbReference type="RefSeq" id="WP_229426274.1">
    <property type="nucleotide sequence ID" value="NZ_JACHXD010000010.1"/>
</dbReference>
<dbReference type="Proteomes" id="UP000541535">
    <property type="component" value="Unassembled WGS sequence"/>
</dbReference>
<dbReference type="PROSITE" id="PS51257">
    <property type="entry name" value="PROKAR_LIPOPROTEIN"/>
    <property type="match status" value="1"/>
</dbReference>
<comment type="caution">
    <text evidence="3">The sequence shown here is derived from an EMBL/GenBank/DDBJ whole genome shotgun (WGS) entry which is preliminary data.</text>
</comment>
<dbReference type="AlphaFoldDB" id="A0A7W5FV62"/>
<name>A0A7W5FV62_9BURK</name>
<dbReference type="InterPro" id="IPR011990">
    <property type="entry name" value="TPR-like_helical_dom_sf"/>
</dbReference>
<feature type="repeat" description="TPR" evidence="1">
    <location>
        <begin position="231"/>
        <end position="264"/>
    </location>
</feature>
<sequence length="395" mass="44379">MMKRLIVLVCALLLSACSSTTIHPAAPPAAQLFSDQSFAVASEDVGAEQILAATPAMKRYVDEALRSQRDKPPHRALFDALYRRDQLKIEYDSANTRTAAQTFEARAGNCISLVIMTAALAREMGLQVQFQNVSVDESWSRSGSLYISSGHVNIVLGRNKMYQASYDANAYLVIDFLPPADIRSLDARQIDEKTVLAMFMNNRAAESLVAGKLDNAYWWARGAILQDPDFYSAYNTLGVIYKQHGDLALAERTMRYMAQLTPSSTVPLYNLARILDSMGRDAEAKTVREQLARMEPNPPFHYFNLGLKAMEEGQYFKARALFAREVERQPGYHEFHFWLALAAYKLGDLRLADKHLKLALENSTTRRDHELYAGKLERLRAEGIRLRGGRGSDPD</sequence>
<evidence type="ECO:0000256" key="1">
    <source>
        <dbReference type="PROSITE-ProRule" id="PRU00339"/>
    </source>
</evidence>
<gene>
    <name evidence="3" type="ORF">FHS03_003702</name>
</gene>